<keyword evidence="1" id="KW-0812">Transmembrane</keyword>
<sequence length="146" mass="15823">MRGQDDWAYSVGATGYAYESEPATTPTTPEKRDRTKRNRLTLVPYPFVFSVLLVLGTAGAWLGTTCVWWWNNVSPGLAGAGAWLVLLVVVSMAKTAFTDPGIVPRNLDLTPTLDDDGVPYSRDIYVRGIPPTDPCDQATVGFATIA</sequence>
<dbReference type="EMBL" id="CAOJ01002279">
    <property type="protein sequence ID" value="CCO27719.1"/>
    <property type="molecule type" value="Genomic_DNA"/>
</dbReference>
<keyword evidence="1" id="KW-0472">Membrane</keyword>
<feature type="transmembrane region" description="Helical" evidence="1">
    <location>
        <begin position="76"/>
        <end position="97"/>
    </location>
</feature>
<reference evidence="2 3" key="1">
    <citation type="journal article" date="2013" name="J. Biotechnol.">
        <title>Establishment and interpretation of the genome sequence of the phytopathogenic fungus Rhizoctonia solani AG1-IB isolate 7/3/14.</title>
        <authorList>
            <person name="Wibberg D.W."/>
            <person name="Jelonek L.J."/>
            <person name="Rupp O.R."/>
            <person name="Hennig M.H."/>
            <person name="Eikmeyer F.E."/>
            <person name="Goesmann A.G."/>
            <person name="Hartmann A.H."/>
            <person name="Borriss R.B."/>
            <person name="Grosch R.G."/>
            <person name="Puehler A.P."/>
            <person name="Schlueter A.S."/>
        </authorList>
    </citation>
    <scope>NUCLEOTIDE SEQUENCE [LARGE SCALE GENOMIC DNA]</scope>
    <source>
        <strain evidence="3">AG1-IB / isolate 7/3/14</strain>
    </source>
</reference>
<organism evidence="2 3">
    <name type="scientific">Thanatephorus cucumeris (strain AG1-IB / isolate 7/3/14)</name>
    <name type="common">Lettuce bottom rot fungus</name>
    <name type="synonym">Rhizoctonia solani</name>
    <dbReference type="NCBI Taxonomy" id="1108050"/>
    <lineage>
        <taxon>Eukaryota</taxon>
        <taxon>Fungi</taxon>
        <taxon>Dikarya</taxon>
        <taxon>Basidiomycota</taxon>
        <taxon>Agaricomycotina</taxon>
        <taxon>Agaricomycetes</taxon>
        <taxon>Cantharellales</taxon>
        <taxon>Ceratobasidiaceae</taxon>
        <taxon>Rhizoctonia</taxon>
        <taxon>Rhizoctonia solani AG-1</taxon>
    </lineage>
</organism>
<dbReference type="HOGENOM" id="CLU_1778735_0_0_1"/>
<evidence type="ECO:0000256" key="1">
    <source>
        <dbReference type="SAM" id="Phobius"/>
    </source>
</evidence>
<dbReference type="AlphaFoldDB" id="M5BLL0"/>
<accession>M5BLL0</accession>
<evidence type="ECO:0000313" key="2">
    <source>
        <dbReference type="EMBL" id="CCO27719.1"/>
    </source>
</evidence>
<keyword evidence="1" id="KW-1133">Transmembrane helix</keyword>
<evidence type="ECO:0000313" key="3">
    <source>
        <dbReference type="Proteomes" id="UP000012065"/>
    </source>
</evidence>
<feature type="transmembrane region" description="Helical" evidence="1">
    <location>
        <begin position="42"/>
        <end position="70"/>
    </location>
</feature>
<dbReference type="Proteomes" id="UP000012065">
    <property type="component" value="Unassembled WGS sequence"/>
</dbReference>
<gene>
    <name evidence="2" type="ORF">BN14_01706</name>
</gene>
<proteinExistence type="predicted"/>
<name>M5BLL0_THACB</name>
<protein>
    <submittedName>
        <fullName evidence="2">Uncharacterized protein</fullName>
    </submittedName>
</protein>
<comment type="caution">
    <text evidence="2">The sequence shown here is derived from an EMBL/GenBank/DDBJ whole genome shotgun (WGS) entry which is preliminary data.</text>
</comment>